<evidence type="ECO:0000313" key="2">
    <source>
        <dbReference type="EMBL" id="TFK20245.1"/>
    </source>
</evidence>
<feature type="compositionally biased region" description="Acidic residues" evidence="1">
    <location>
        <begin position="1"/>
        <end position="10"/>
    </location>
</feature>
<evidence type="ECO:0000313" key="3">
    <source>
        <dbReference type="Proteomes" id="UP000307440"/>
    </source>
</evidence>
<keyword evidence="3" id="KW-1185">Reference proteome</keyword>
<evidence type="ECO:0000256" key="1">
    <source>
        <dbReference type="SAM" id="MobiDB-lite"/>
    </source>
</evidence>
<organism evidence="2 3">
    <name type="scientific">Coprinopsis marcescibilis</name>
    <name type="common">Agaric fungus</name>
    <name type="synonym">Psathyrella marcescibilis</name>
    <dbReference type="NCBI Taxonomy" id="230819"/>
    <lineage>
        <taxon>Eukaryota</taxon>
        <taxon>Fungi</taxon>
        <taxon>Dikarya</taxon>
        <taxon>Basidiomycota</taxon>
        <taxon>Agaricomycotina</taxon>
        <taxon>Agaricomycetes</taxon>
        <taxon>Agaricomycetidae</taxon>
        <taxon>Agaricales</taxon>
        <taxon>Agaricineae</taxon>
        <taxon>Psathyrellaceae</taxon>
        <taxon>Coprinopsis</taxon>
    </lineage>
</organism>
<sequence>MSTLDEDDTDGLYAPPRRPKADYHKRNGFAPAFGDDTVTPKKMTEALDTHERALNALVWKARPIPSFEEMEAEVEQVDTTETIQAQIDELKRRHVEELELLYDYHAKEYVQEVIDLARSKDDTQYLEAGVRDPRLAASYSRMDEVFNYTQNLDPHLLPLSTEYSTMRHSYLSRLTELQALLKKTEKEQSSMFPTSIADFHRKPQDLQLRVAKFLTADSRIKQDRMATENGWAWRQIEPLKAELDKNAEFRALLSAMVVGDQFKF</sequence>
<dbReference type="STRING" id="230819.A0A5C3KK21"/>
<protein>
    <submittedName>
        <fullName evidence="2">Uncharacterized protein</fullName>
    </submittedName>
</protein>
<proteinExistence type="predicted"/>
<feature type="region of interest" description="Disordered" evidence="1">
    <location>
        <begin position="1"/>
        <end position="40"/>
    </location>
</feature>
<dbReference type="OrthoDB" id="3058840at2759"/>
<gene>
    <name evidence="2" type="ORF">FA15DRAFT_689229</name>
</gene>
<dbReference type="EMBL" id="ML210307">
    <property type="protein sequence ID" value="TFK20245.1"/>
    <property type="molecule type" value="Genomic_DNA"/>
</dbReference>
<name>A0A5C3KK21_COPMA</name>
<dbReference type="AlphaFoldDB" id="A0A5C3KK21"/>
<accession>A0A5C3KK21</accession>
<dbReference type="Proteomes" id="UP000307440">
    <property type="component" value="Unassembled WGS sequence"/>
</dbReference>
<reference evidence="2 3" key="1">
    <citation type="journal article" date="2019" name="Nat. Ecol. Evol.">
        <title>Megaphylogeny resolves global patterns of mushroom evolution.</title>
        <authorList>
            <person name="Varga T."/>
            <person name="Krizsan K."/>
            <person name="Foldi C."/>
            <person name="Dima B."/>
            <person name="Sanchez-Garcia M."/>
            <person name="Sanchez-Ramirez S."/>
            <person name="Szollosi G.J."/>
            <person name="Szarkandi J.G."/>
            <person name="Papp V."/>
            <person name="Albert L."/>
            <person name="Andreopoulos W."/>
            <person name="Angelini C."/>
            <person name="Antonin V."/>
            <person name="Barry K.W."/>
            <person name="Bougher N.L."/>
            <person name="Buchanan P."/>
            <person name="Buyck B."/>
            <person name="Bense V."/>
            <person name="Catcheside P."/>
            <person name="Chovatia M."/>
            <person name="Cooper J."/>
            <person name="Damon W."/>
            <person name="Desjardin D."/>
            <person name="Finy P."/>
            <person name="Geml J."/>
            <person name="Haridas S."/>
            <person name="Hughes K."/>
            <person name="Justo A."/>
            <person name="Karasinski D."/>
            <person name="Kautmanova I."/>
            <person name="Kiss B."/>
            <person name="Kocsube S."/>
            <person name="Kotiranta H."/>
            <person name="LaButti K.M."/>
            <person name="Lechner B.E."/>
            <person name="Liimatainen K."/>
            <person name="Lipzen A."/>
            <person name="Lukacs Z."/>
            <person name="Mihaltcheva S."/>
            <person name="Morgado L.N."/>
            <person name="Niskanen T."/>
            <person name="Noordeloos M.E."/>
            <person name="Ohm R.A."/>
            <person name="Ortiz-Santana B."/>
            <person name="Ovrebo C."/>
            <person name="Racz N."/>
            <person name="Riley R."/>
            <person name="Savchenko A."/>
            <person name="Shiryaev A."/>
            <person name="Soop K."/>
            <person name="Spirin V."/>
            <person name="Szebenyi C."/>
            <person name="Tomsovsky M."/>
            <person name="Tulloss R.E."/>
            <person name="Uehling J."/>
            <person name="Grigoriev I.V."/>
            <person name="Vagvolgyi C."/>
            <person name="Papp T."/>
            <person name="Martin F.M."/>
            <person name="Miettinen O."/>
            <person name="Hibbett D.S."/>
            <person name="Nagy L.G."/>
        </authorList>
    </citation>
    <scope>NUCLEOTIDE SEQUENCE [LARGE SCALE GENOMIC DNA]</scope>
    <source>
        <strain evidence="2 3">CBS 121175</strain>
    </source>
</reference>